<accession>A0A0Q9YSS7</accession>
<reference evidence="2" key="2">
    <citation type="journal article" date="2016" name="Genome Announc.">
        <title>Draft Genome Sequences of Two Novel Amoeba-Resistant Intranuclear Bacteria, 'Candidatus Berkiella cookevillensis' and 'Candidatus Berkiella aquae'.</title>
        <authorList>
            <person name="Mehari Y.T."/>
            <person name="Arivett B.A."/>
            <person name="Farone A.L."/>
            <person name="Gunderson J.H."/>
            <person name="Farone M.B."/>
        </authorList>
    </citation>
    <scope>NUCLEOTIDE SEQUENCE</scope>
    <source>
        <strain evidence="2">CC99</strain>
    </source>
</reference>
<sequence>MFGYIWESFSNWWWPTKPEDICGNIFAQIGHPEWPLPEQAKELFCTMEKLTSTTSWPLLLGVTALTAEEFVRRGGPKYLWDKVRTKTTGELMMDAVKIAMASKYGIQYVLIMDVISKHLDTILPAVIDGKKSQLREGAFKNLSKLQFDMPETQAEIEKTIKQSLIDSLKNYVKLYASEFNEATKERQSEILAGLSAFCMDGTVLAPAKSTTSDVITPVKADSNKLK</sequence>
<dbReference type="AlphaFoldDB" id="A0A0Q9YSS7"/>
<dbReference type="EMBL" id="LKHV02000001">
    <property type="protein sequence ID" value="MCS5709362.1"/>
    <property type="molecule type" value="Genomic_DNA"/>
</dbReference>
<reference evidence="2" key="3">
    <citation type="submission" date="2021-06" db="EMBL/GenBank/DDBJ databases">
        <title>Genomic Description and Analysis of Intracellular Bacteria, Candidatus Berkiella cookevillensis and Candidatus Berkiella aquae.</title>
        <authorList>
            <person name="Kidane D.T."/>
            <person name="Mehari Y.T."/>
            <person name="Rice F.C."/>
            <person name="Arivett B.A."/>
            <person name="Farone A.L."/>
            <person name="Berk S.G."/>
            <person name="Farone M.B."/>
        </authorList>
    </citation>
    <scope>NUCLEOTIDE SEQUENCE</scope>
    <source>
        <strain evidence="2">CC99</strain>
    </source>
</reference>
<gene>
    <name evidence="1" type="ORF">CC99x_01001</name>
    <name evidence="2" type="ORF">CC99x_010645</name>
</gene>
<protein>
    <submittedName>
        <fullName evidence="1">Uncharacterized protein</fullName>
    </submittedName>
</protein>
<dbReference type="EMBL" id="LKHV01000004">
    <property type="protein sequence ID" value="KRG19011.1"/>
    <property type="molecule type" value="Genomic_DNA"/>
</dbReference>
<keyword evidence="3" id="KW-1185">Reference proteome</keyword>
<reference evidence="1" key="1">
    <citation type="submission" date="2015-09" db="EMBL/GenBank/DDBJ databases">
        <title>Draft Genome Sequences of Two Novel Amoeba-resistant Intranuclear Bacteria, Candidatus Berkiella cookevillensis and Candidatus Berkiella aquae.</title>
        <authorList>
            <person name="Mehari Y.T."/>
            <person name="Arivett B.A."/>
            <person name="Farone A.L."/>
            <person name="Gunderson J.H."/>
            <person name="Farone M.B."/>
        </authorList>
    </citation>
    <scope>NUCLEOTIDE SEQUENCE [LARGE SCALE GENOMIC DNA]</scope>
    <source>
        <strain evidence="1">CC99</strain>
    </source>
</reference>
<evidence type="ECO:0000313" key="1">
    <source>
        <dbReference type="EMBL" id="KRG19011.1"/>
    </source>
</evidence>
<dbReference type="Proteomes" id="UP000051494">
    <property type="component" value="Unassembled WGS sequence"/>
</dbReference>
<comment type="caution">
    <text evidence="1">The sequence shown here is derived from an EMBL/GenBank/DDBJ whole genome shotgun (WGS) entry which is preliminary data.</text>
</comment>
<name>A0A0Q9YSS7_9GAMM</name>
<proteinExistence type="predicted"/>
<evidence type="ECO:0000313" key="3">
    <source>
        <dbReference type="Proteomes" id="UP000051494"/>
    </source>
</evidence>
<dbReference type="RefSeq" id="WP_057624127.1">
    <property type="nucleotide sequence ID" value="NZ_LKHV02000001.1"/>
</dbReference>
<organism evidence="1">
    <name type="scientific">Candidatus Berkiella cookevillensis</name>
    <dbReference type="NCBI Taxonomy" id="437022"/>
    <lineage>
        <taxon>Bacteria</taxon>
        <taxon>Pseudomonadati</taxon>
        <taxon>Pseudomonadota</taxon>
        <taxon>Gammaproteobacteria</taxon>
        <taxon>Candidatus Berkiellales</taxon>
        <taxon>Candidatus Berkiellaceae</taxon>
        <taxon>Candidatus Berkiella</taxon>
    </lineage>
</organism>
<evidence type="ECO:0000313" key="2">
    <source>
        <dbReference type="EMBL" id="MCS5709362.1"/>
    </source>
</evidence>